<reference evidence="1" key="1">
    <citation type="submission" date="2023-04" db="EMBL/GenBank/DDBJ databases">
        <title>Candida boidinii NBRC 1967.</title>
        <authorList>
            <person name="Ichikawa N."/>
            <person name="Sato H."/>
            <person name="Tonouchi N."/>
        </authorList>
    </citation>
    <scope>NUCLEOTIDE SEQUENCE</scope>
    <source>
        <strain evidence="1">NBRC 1967</strain>
    </source>
</reference>
<organism evidence="1 2">
    <name type="scientific">Candida boidinii</name>
    <name type="common">Yeast</name>
    <dbReference type="NCBI Taxonomy" id="5477"/>
    <lineage>
        <taxon>Eukaryota</taxon>
        <taxon>Fungi</taxon>
        <taxon>Dikarya</taxon>
        <taxon>Ascomycota</taxon>
        <taxon>Saccharomycotina</taxon>
        <taxon>Pichiomycetes</taxon>
        <taxon>Pichiales</taxon>
        <taxon>Pichiaceae</taxon>
        <taxon>Ogataea</taxon>
        <taxon>Ogataea/Candida clade</taxon>
    </lineage>
</organism>
<sequence length="477" mass="55120">MAILLIDSYDSFTFNLKNLIQDSIKELEENNKENSISNDSYKNYEIITIHNDSYDLNNKNDLNDLNDLIINQIDCIIIGPGPGNPTFPSDIGIIPHILSNFNTVPILGICLGFQCMSYKSGDYDIKYLKNPVHGQIHKIKVENTNNFNTINKDITNSIDYNLFKDFPDQFDSVRYHSIYVEKKSDRLDSNNLIPLAYYIESDSDLIVKNENSNLNDNKKILMACKLNNLPHYGVQYHPESICSKNGKLLIKNFWEITKTFNSLNRFKYGYKTSIDVSNNSKFISSHFIKPLPLNYDIDSNKNSFINIEKKNFNYNFIDISDTLNKNFNNNVINLCDYLNQKMNNDENEIINDFVLLNSSSVPGRWSIIGLPTKNESDVITHSTEDLNTVRLNKWKSLENYEKNLNIDLTKFDCSIWKFISYYLNFYKFGPIIENNEILKNCPFVGGLVGFISYEEGQFLNYNKMNKLTATTNIHILG</sequence>
<dbReference type="Proteomes" id="UP001165101">
    <property type="component" value="Unassembled WGS sequence"/>
</dbReference>
<evidence type="ECO:0000313" key="1">
    <source>
        <dbReference type="EMBL" id="GME90134.1"/>
    </source>
</evidence>
<dbReference type="EMBL" id="BSXV01000674">
    <property type="protein sequence ID" value="GME90134.1"/>
    <property type="molecule type" value="Genomic_DNA"/>
</dbReference>
<protein>
    <submittedName>
        <fullName evidence="1">Unnamed protein product</fullName>
    </submittedName>
</protein>
<proteinExistence type="predicted"/>
<evidence type="ECO:0000313" key="2">
    <source>
        <dbReference type="Proteomes" id="UP001165101"/>
    </source>
</evidence>
<keyword evidence="2" id="KW-1185">Reference proteome</keyword>
<name>A0ACB5TJZ7_CANBO</name>
<accession>A0ACB5TJZ7</accession>
<gene>
    <name evidence="1" type="ORF">Cboi01_000171000</name>
</gene>
<comment type="caution">
    <text evidence="1">The sequence shown here is derived from an EMBL/GenBank/DDBJ whole genome shotgun (WGS) entry which is preliminary data.</text>
</comment>